<dbReference type="VEuPathDB" id="FungiDB:FOZG_15574"/>
<reference evidence="2" key="2">
    <citation type="submission" date="2012-06" db="EMBL/GenBank/DDBJ databases">
        <title>Annotation of the Genome Sequence of Fusarium oxysporum Fo47.</title>
        <authorList>
            <consortium name="The Broad Institute Genomics Platform"/>
            <person name="Ma L.-J."/>
            <person name="Corby-Kistler H."/>
            <person name="Broz K."/>
            <person name="Gale L.R."/>
            <person name="Jonkers W."/>
            <person name="O'Donnell K."/>
            <person name="Ploetz R."/>
            <person name="Steinberg C."/>
            <person name="Schwartz D.C."/>
            <person name="VanEtten H."/>
            <person name="Zhou S."/>
            <person name="Young S.K."/>
            <person name="Zeng Q."/>
            <person name="Gargeya S."/>
            <person name="Fitzgerald M."/>
            <person name="Abouelleil A."/>
            <person name="Alvarado L."/>
            <person name="Chapman S.B."/>
            <person name="Gainer-Dewar J."/>
            <person name="Goldberg J."/>
            <person name="Griggs A."/>
            <person name="Gujja S."/>
            <person name="Hansen M."/>
            <person name="Howarth C."/>
            <person name="Imamovic A."/>
            <person name="Ireland A."/>
            <person name="Larimer J."/>
            <person name="McCowan C."/>
            <person name="Murphy C."/>
            <person name="Pearson M."/>
            <person name="Poon T.W."/>
            <person name="Priest M."/>
            <person name="Roberts A."/>
            <person name="Saif S."/>
            <person name="Shea T."/>
            <person name="Sykes S."/>
            <person name="Wortman J."/>
            <person name="Nusbaum C."/>
            <person name="Birren B."/>
        </authorList>
    </citation>
    <scope>NUCLEOTIDE SEQUENCE</scope>
    <source>
        <strain evidence="2">Fo47</strain>
    </source>
</reference>
<reference evidence="2" key="1">
    <citation type="submission" date="2011-06" db="EMBL/GenBank/DDBJ databases">
        <title>The Genome Sequence of Fusarium oxysporum Fo47.</title>
        <authorList>
            <consortium name="The Broad Institute Genome Sequencing Platform"/>
            <person name="Ma L.-J."/>
            <person name="Gale L.R."/>
            <person name="Schwartz D.C."/>
            <person name="Zhou S."/>
            <person name="Corby-Kistler H."/>
            <person name="Young S.K."/>
            <person name="Zeng Q."/>
            <person name="Gargeya S."/>
            <person name="Fitzgerald M."/>
            <person name="Haas B."/>
            <person name="Abouelleil A."/>
            <person name="Alvarado L."/>
            <person name="Arachchi H.M."/>
            <person name="Berlin A."/>
            <person name="Brown A."/>
            <person name="Chapman S.B."/>
            <person name="Chen Z."/>
            <person name="Dunbar C."/>
            <person name="Freedman E."/>
            <person name="Gearin G."/>
            <person name="Gellesch M."/>
            <person name="Goldberg J."/>
            <person name="Griggs A."/>
            <person name="Gujja S."/>
            <person name="Heiman D."/>
            <person name="Howarth C."/>
            <person name="Larson L."/>
            <person name="Lui A."/>
            <person name="MacDonald P.J.P."/>
            <person name="Mehta T."/>
            <person name="Montmayeur A."/>
            <person name="Murphy C."/>
            <person name="Neiman D."/>
            <person name="Pearson M."/>
            <person name="Priest M."/>
            <person name="Roberts A."/>
            <person name="Saif S."/>
            <person name="Shea T."/>
            <person name="Shenoy N."/>
            <person name="Sisk P."/>
            <person name="Stolte C."/>
            <person name="Sykes S."/>
            <person name="Wortman J."/>
            <person name="Nusbaum C."/>
            <person name="Birren B."/>
        </authorList>
    </citation>
    <scope>NUCLEOTIDE SEQUENCE [LARGE SCALE GENOMIC DNA]</scope>
    <source>
        <strain evidence="2">Fo47</strain>
    </source>
</reference>
<feature type="region of interest" description="Disordered" evidence="1">
    <location>
        <begin position="30"/>
        <end position="51"/>
    </location>
</feature>
<gene>
    <name evidence="2" type="ORF">FOZG_15574</name>
</gene>
<organism evidence="2">
    <name type="scientific">Fusarium oxysporum Fo47</name>
    <dbReference type="NCBI Taxonomy" id="660027"/>
    <lineage>
        <taxon>Eukaryota</taxon>
        <taxon>Fungi</taxon>
        <taxon>Dikarya</taxon>
        <taxon>Ascomycota</taxon>
        <taxon>Pezizomycotina</taxon>
        <taxon>Sordariomycetes</taxon>
        <taxon>Hypocreomycetidae</taxon>
        <taxon>Hypocreales</taxon>
        <taxon>Nectriaceae</taxon>
        <taxon>Fusarium</taxon>
        <taxon>Fusarium oxysporum species complex</taxon>
    </lineage>
</organism>
<dbReference type="HOGENOM" id="CLU_3106378_0_0_1"/>
<dbReference type="Proteomes" id="UP000030766">
    <property type="component" value="Unassembled WGS sequence"/>
</dbReference>
<protein>
    <submittedName>
        <fullName evidence="2">Uncharacterized protein</fullName>
    </submittedName>
</protein>
<proteinExistence type="predicted"/>
<evidence type="ECO:0000256" key="1">
    <source>
        <dbReference type="SAM" id="MobiDB-lite"/>
    </source>
</evidence>
<evidence type="ECO:0000313" key="2">
    <source>
        <dbReference type="EMBL" id="EWZ31165.1"/>
    </source>
</evidence>
<accession>W9JND9</accession>
<dbReference type="AlphaFoldDB" id="W9JND9"/>
<sequence>MQTSPEIRATCFAVNYPRLASEISRWGGDVSMRPNSGTSPAAQLGENQHVK</sequence>
<name>W9JND9_FUSOX</name>
<dbReference type="EMBL" id="JH717908">
    <property type="protein sequence ID" value="EWZ31165.1"/>
    <property type="molecule type" value="Genomic_DNA"/>
</dbReference>